<protein>
    <recommendedName>
        <fullName evidence="4">Bacterial Ig-like domain-containing protein</fullName>
    </recommendedName>
</protein>
<dbReference type="Proteomes" id="UP000294656">
    <property type="component" value="Unassembled WGS sequence"/>
</dbReference>
<dbReference type="EMBL" id="SNXC01000002">
    <property type="protein sequence ID" value="TDP01268.1"/>
    <property type="molecule type" value="Genomic_DNA"/>
</dbReference>
<dbReference type="InterPro" id="IPR047777">
    <property type="entry name" value="LapA-like_RM"/>
</dbReference>
<dbReference type="InterPro" id="IPR013783">
    <property type="entry name" value="Ig-like_fold"/>
</dbReference>
<gene>
    <name evidence="2" type="ORF">DFP79_0170</name>
</gene>
<dbReference type="RefSeq" id="WP_133502038.1">
    <property type="nucleotide sequence ID" value="NZ_SNXC01000002.1"/>
</dbReference>
<organism evidence="2 3">
    <name type="scientific">Marinomonas balearica</name>
    <dbReference type="NCBI Taxonomy" id="491947"/>
    <lineage>
        <taxon>Bacteria</taxon>
        <taxon>Pseudomonadati</taxon>
        <taxon>Pseudomonadota</taxon>
        <taxon>Gammaproteobacteria</taxon>
        <taxon>Oceanospirillales</taxon>
        <taxon>Oceanospirillaceae</taxon>
        <taxon>Marinomonas</taxon>
    </lineage>
</organism>
<keyword evidence="3" id="KW-1185">Reference proteome</keyword>
<evidence type="ECO:0000313" key="3">
    <source>
        <dbReference type="Proteomes" id="UP000294656"/>
    </source>
</evidence>
<evidence type="ECO:0000313" key="2">
    <source>
        <dbReference type="EMBL" id="TDP01268.1"/>
    </source>
</evidence>
<feature type="compositionally biased region" description="Polar residues" evidence="1">
    <location>
        <begin position="177"/>
        <end position="221"/>
    </location>
</feature>
<proteinExistence type="predicted"/>
<accession>A0A4R6MH62</accession>
<dbReference type="NCBIfam" id="NF012196">
    <property type="entry name" value="Ig_like_ice"/>
    <property type="match status" value="2"/>
</dbReference>
<dbReference type="InterPro" id="IPR049826">
    <property type="entry name" value="Ig-like_ice"/>
</dbReference>
<dbReference type="AlphaFoldDB" id="A0A4R6MH62"/>
<dbReference type="OrthoDB" id="6106816at2"/>
<comment type="caution">
    <text evidence="2">The sequence shown here is derived from an EMBL/GenBank/DDBJ whole genome shotgun (WGS) entry which is preliminary data.</text>
</comment>
<evidence type="ECO:0008006" key="4">
    <source>
        <dbReference type="Google" id="ProtNLM"/>
    </source>
</evidence>
<name>A0A4R6MH62_9GAMM</name>
<evidence type="ECO:0000256" key="1">
    <source>
        <dbReference type="SAM" id="MobiDB-lite"/>
    </source>
</evidence>
<dbReference type="NCBIfam" id="NF033682">
    <property type="entry name" value="retention_LapA"/>
    <property type="match status" value="1"/>
</dbReference>
<reference evidence="2 3" key="1">
    <citation type="submission" date="2019-03" db="EMBL/GenBank/DDBJ databases">
        <title>Genomic Encyclopedia of Type Strains, Phase III (KMG-III): the genomes of soil and plant-associated and newly described type strains.</title>
        <authorList>
            <person name="Whitman W."/>
        </authorList>
    </citation>
    <scope>NUCLEOTIDE SEQUENCE [LARGE SCALE GENOMIC DNA]</scope>
    <source>
        <strain evidence="2 3">CECT 7378</strain>
    </source>
</reference>
<feature type="region of interest" description="Disordered" evidence="1">
    <location>
        <begin position="166"/>
        <end position="221"/>
    </location>
</feature>
<dbReference type="Gene3D" id="2.60.40.10">
    <property type="entry name" value="Immunoglobulins"/>
    <property type="match status" value="3"/>
</dbReference>
<sequence>MDNNQTTFATLGKAIGYAKQVSGNVEVHSIDGQVRMLEIKDSIFYAESIIAVGNGSATIVFDDGTELFIDNQSTVEINDSVYHFDNDVVDNENTGVDTDTVSEEALQQAILAGQDPTLIQDAPAAGDSLINSEESPVYVSIDSEYVINTPTFGYDTDNFNPILISSGNDDTDIGESRTYSASSNTSETITGTSIPQGTDTGGTNTPPIEPTTDLQPSSDEFDTYSASIDVNLITSDKTISSDESAPEQTVAISGWVSGDAQPGDTVTISLENNVIGETAVSEEQDEQGRYLFNVEVLGSTLAQTSLENPFITATVSNTSKTGSASSTEIYKVDYDASNIYSASIDVNLITSDKIISSVESAPEQTVSISGWVSGDAQPGDSVAISLENNVIGEAAVSEEQDEQGRYLFNVKVLGSTLAQTSLESPFITATVSDASETGSASSTEIYKIDLYADIEVFIDEANGNQQIDFDEQESVKVGGWIESGGDVLSIEISDESGNAINISDAITLEEESGWSYFESNIDMSALSDGTLSVIVSATDAAGNSSVSETLQIDKNTNQDSDILSERSELNTMLDSTLSAANSDYFTSDFGYAIQIDG</sequence>